<sequence>MGGLGADGRGPADDASDTMVGVRKLIFGLVVLLGLAVLADFGAAAWSEYRVSRALREGGVLESDPAVTIHGFPFLLQARDGHYENVEIVADNVHTDLLGDITVEANLIGAHAEAGELLDGSIRSVPVDLLYGRVMLDATELGQLYGIPDLQVSAPPASKSDGTGGSGGSGPTTAGGVVLTGTVPVGPVEATVSVQADLVLDGDRVHVVASDLYFGPEGRADFSVPDVLKPAVLGLFTTTIEPQNLPFGVRPTFVEARGSRIVIEGEARDVVIDLQEVQTPA</sequence>
<keyword evidence="2" id="KW-0812">Transmembrane</keyword>
<dbReference type="InterPro" id="IPR021373">
    <property type="entry name" value="DUF2993"/>
</dbReference>
<dbReference type="Proteomes" id="UP000317573">
    <property type="component" value="Unassembled WGS sequence"/>
</dbReference>
<organism evidence="3 4">
    <name type="scientific">Rhodococcus rhodochrous J45</name>
    <dbReference type="NCBI Taxonomy" id="935266"/>
    <lineage>
        <taxon>Bacteria</taxon>
        <taxon>Bacillati</taxon>
        <taxon>Actinomycetota</taxon>
        <taxon>Actinomycetes</taxon>
        <taxon>Mycobacteriales</taxon>
        <taxon>Nocardiaceae</taxon>
        <taxon>Rhodococcus</taxon>
    </lineage>
</organism>
<evidence type="ECO:0000256" key="2">
    <source>
        <dbReference type="SAM" id="Phobius"/>
    </source>
</evidence>
<evidence type="ECO:0000256" key="1">
    <source>
        <dbReference type="SAM" id="MobiDB-lite"/>
    </source>
</evidence>
<comment type="caution">
    <text evidence="3">The sequence shown here is derived from an EMBL/GenBank/DDBJ whole genome shotgun (WGS) entry which is preliminary data.</text>
</comment>
<evidence type="ECO:0000313" key="4">
    <source>
        <dbReference type="Proteomes" id="UP000317573"/>
    </source>
</evidence>
<evidence type="ECO:0008006" key="5">
    <source>
        <dbReference type="Google" id="ProtNLM"/>
    </source>
</evidence>
<protein>
    <recommendedName>
        <fullName evidence="5">DUF2993 family protein</fullName>
    </recommendedName>
</protein>
<dbReference type="AlphaFoldDB" id="A0A562E8Q6"/>
<feature type="region of interest" description="Disordered" evidence="1">
    <location>
        <begin position="155"/>
        <end position="176"/>
    </location>
</feature>
<reference evidence="3 4" key="1">
    <citation type="submission" date="2019-07" db="EMBL/GenBank/DDBJ databases">
        <title>Genome sequencing of lignin-degrading bacterial isolates.</title>
        <authorList>
            <person name="Gladden J."/>
        </authorList>
    </citation>
    <scope>NUCLEOTIDE SEQUENCE [LARGE SCALE GENOMIC DNA]</scope>
    <source>
        <strain evidence="3 4">J45</strain>
    </source>
</reference>
<keyword evidence="2" id="KW-1133">Transmembrane helix</keyword>
<keyword evidence="2" id="KW-0472">Membrane</keyword>
<accession>A0A562E8Q6</accession>
<name>A0A562E8Q6_RHORH</name>
<proteinExistence type="predicted"/>
<feature type="transmembrane region" description="Helical" evidence="2">
    <location>
        <begin position="25"/>
        <end position="46"/>
    </location>
</feature>
<gene>
    <name evidence="3" type="ORF">L618_001500000850</name>
</gene>
<dbReference type="Pfam" id="PF11209">
    <property type="entry name" value="LmeA"/>
    <property type="match status" value="1"/>
</dbReference>
<dbReference type="EMBL" id="VLJT01000012">
    <property type="protein sequence ID" value="TWH18151.1"/>
    <property type="molecule type" value="Genomic_DNA"/>
</dbReference>
<evidence type="ECO:0000313" key="3">
    <source>
        <dbReference type="EMBL" id="TWH18151.1"/>
    </source>
</evidence>